<keyword evidence="1" id="KW-0808">Transferase</keyword>
<dbReference type="GO" id="GO:0008999">
    <property type="term" value="F:protein-N-terminal-alanine acetyltransferase activity"/>
    <property type="evidence" value="ECO:0007669"/>
    <property type="project" value="TreeGrafter"/>
</dbReference>
<dbReference type="eggNOG" id="COG1670">
    <property type="taxonomic scope" value="Bacteria"/>
</dbReference>
<name>A0A142E8H0_AERVE</name>
<evidence type="ECO:0000313" key="2">
    <source>
        <dbReference type="Proteomes" id="UP000515442"/>
    </source>
</evidence>
<dbReference type="KEGG" id="avo:AMS64_19905"/>
<dbReference type="CDD" id="cd04301">
    <property type="entry name" value="NAT_SF"/>
    <property type="match status" value="1"/>
</dbReference>
<protein>
    <submittedName>
        <fullName evidence="1">Ribosomal-protein-L7/L12-serine acetyltransferase</fullName>
    </submittedName>
</protein>
<dbReference type="RefSeq" id="WP_005341258.1">
    <property type="nucleotide sequence ID" value="NZ_AP022038.1"/>
</dbReference>
<accession>A0A142E8H0</accession>
<dbReference type="Gene3D" id="3.40.630.30">
    <property type="match status" value="1"/>
</dbReference>
<dbReference type="Pfam" id="PF13302">
    <property type="entry name" value="Acetyltransf_3"/>
    <property type="match status" value="1"/>
</dbReference>
<reference evidence="1 2" key="1">
    <citation type="submission" date="2019-12" db="EMBL/GenBank/DDBJ databases">
        <title>complete genome sequences of Aeromonas veronii str. WP3-W19-ESBL-03 isolated from wastewater treatment plant effluent.</title>
        <authorList>
            <person name="Sekizuka T."/>
            <person name="Itokawa K."/>
            <person name="Yatsu K."/>
            <person name="Inamine Y."/>
            <person name="Kuroda M."/>
        </authorList>
    </citation>
    <scope>NUCLEOTIDE SEQUENCE [LARGE SCALE GENOMIC DNA]</scope>
    <source>
        <strain evidence="1 2">WP3-W19-ESBL-03</strain>
    </source>
</reference>
<dbReference type="EMBL" id="AP022038">
    <property type="protein sequence ID" value="BBR37973.1"/>
    <property type="molecule type" value="Genomic_DNA"/>
</dbReference>
<dbReference type="InterPro" id="IPR000182">
    <property type="entry name" value="GNAT_dom"/>
</dbReference>
<dbReference type="PROSITE" id="PS51186">
    <property type="entry name" value="GNAT"/>
    <property type="match status" value="1"/>
</dbReference>
<dbReference type="GO" id="GO:1990189">
    <property type="term" value="F:protein N-terminal-serine acetyltransferase activity"/>
    <property type="evidence" value="ECO:0007669"/>
    <property type="project" value="TreeGrafter"/>
</dbReference>
<dbReference type="Proteomes" id="UP000515442">
    <property type="component" value="Chromosome"/>
</dbReference>
<dbReference type="PANTHER" id="PTHR43441:SF12">
    <property type="entry name" value="RIBOSOMAL N-ACETYLTRANSFERASE YDAF-RELATED"/>
    <property type="match status" value="1"/>
</dbReference>
<organism evidence="1 2">
    <name type="scientific">Aeromonas veronii</name>
    <dbReference type="NCBI Taxonomy" id="654"/>
    <lineage>
        <taxon>Bacteria</taxon>
        <taxon>Pseudomonadati</taxon>
        <taxon>Pseudomonadota</taxon>
        <taxon>Gammaproteobacteria</taxon>
        <taxon>Aeromonadales</taxon>
        <taxon>Aeromonadaceae</taxon>
        <taxon>Aeromonas</taxon>
    </lineage>
</organism>
<dbReference type="SUPFAM" id="SSF55729">
    <property type="entry name" value="Acyl-CoA N-acyltransferases (Nat)"/>
    <property type="match status" value="1"/>
</dbReference>
<sequence>MFSWQLDDELALLFLQPDMASELFALCNDNREYLSQWLPWPPLIQRPVDSALFIRSAIEKFARGEGLTTAIEYQGEVVGVIGYNSIDHDLGKVVIGYWLAERWQGNGIITRACQALIHHAFEEMGMEKVEISAATDNEPSRAVCERLGMQQEGVTRRAERLGNRIVDHAHYSLLRDEWLRQRES</sequence>
<dbReference type="GO" id="GO:0005737">
    <property type="term" value="C:cytoplasm"/>
    <property type="evidence" value="ECO:0007669"/>
    <property type="project" value="TreeGrafter"/>
</dbReference>
<dbReference type="AlphaFoldDB" id="A0A142E8H0"/>
<gene>
    <name evidence="1" type="ORF">WP3W19E03_04980</name>
</gene>
<dbReference type="PANTHER" id="PTHR43441">
    <property type="entry name" value="RIBOSOMAL-PROTEIN-SERINE ACETYLTRANSFERASE"/>
    <property type="match status" value="1"/>
</dbReference>
<dbReference type="InterPro" id="IPR051908">
    <property type="entry name" value="Ribosomal_N-acetyltransferase"/>
</dbReference>
<dbReference type="InterPro" id="IPR016181">
    <property type="entry name" value="Acyl_CoA_acyltransferase"/>
</dbReference>
<proteinExistence type="predicted"/>
<evidence type="ECO:0000313" key="1">
    <source>
        <dbReference type="EMBL" id="BBR37973.1"/>
    </source>
</evidence>